<keyword evidence="1" id="KW-0812">Transmembrane</keyword>
<dbReference type="EMBL" id="FMPG01000006">
    <property type="protein sequence ID" value="SCT06194.1"/>
    <property type="molecule type" value="Genomic_DNA"/>
</dbReference>
<keyword evidence="4" id="KW-1185">Reference proteome</keyword>
<evidence type="ECO:0000313" key="3">
    <source>
        <dbReference type="EMBL" id="SCT43060.1"/>
    </source>
</evidence>
<feature type="transmembrane region" description="Helical" evidence="1">
    <location>
        <begin position="42"/>
        <end position="64"/>
    </location>
</feature>
<gene>
    <name evidence="2" type="ORF">SAMEA2297795_01704</name>
    <name evidence="3" type="ORF">SAMEA2297796_02396</name>
</gene>
<keyword evidence="1" id="KW-0472">Membrane</keyword>
<feature type="transmembrane region" description="Helical" evidence="1">
    <location>
        <begin position="122"/>
        <end position="144"/>
    </location>
</feature>
<sequence length="234" mass="27273">MLISFLKYENTKFFNSYQMIAPIFLYLLSIIANYIYKDLPILSSYGSTAIFLLLTMTWLTIMNFKHDSINERDILYIHLSSKLKYLTFKLINLILLSFPLILISIVYPLIINSFDKKITVNFIVISLIVHVLLSIFGILLGAFVSNTNLASKPYRWLFTVFVIIITLTKVTLVDSMSFLKWFVWIMPPISELLSLLNSGTLLLYNGKFLMYCMLILIYYCLLLKLTIHLFLKQK</sequence>
<accession>A0A1D4N676</accession>
<keyword evidence="1" id="KW-1133">Transmembrane helix</keyword>
<feature type="transmembrane region" description="Helical" evidence="1">
    <location>
        <begin position="156"/>
        <end position="172"/>
    </location>
</feature>
<dbReference type="Proteomes" id="UP000095768">
    <property type="component" value="Unassembled WGS sequence"/>
</dbReference>
<evidence type="ECO:0000256" key="1">
    <source>
        <dbReference type="SAM" id="Phobius"/>
    </source>
</evidence>
<feature type="transmembrane region" description="Helical" evidence="1">
    <location>
        <begin position="208"/>
        <end position="231"/>
    </location>
</feature>
<reference evidence="3 4" key="2">
    <citation type="submission" date="2016-09" db="EMBL/GenBank/DDBJ databases">
        <authorList>
            <consortium name="Pathogen Informatics"/>
            <person name="Sun Q."/>
            <person name="Inoue M."/>
        </authorList>
    </citation>
    <scope>NUCLEOTIDE SEQUENCE [LARGE SCALE GENOMIC DNA]</scope>
    <source>
        <strain evidence="3 4">82C</strain>
    </source>
</reference>
<evidence type="ECO:0000313" key="4">
    <source>
        <dbReference type="Proteomes" id="UP000095412"/>
    </source>
</evidence>
<dbReference type="EMBL" id="FMPI01000025">
    <property type="protein sequence ID" value="SCT43060.1"/>
    <property type="molecule type" value="Genomic_DNA"/>
</dbReference>
<proteinExistence type="predicted"/>
<feature type="transmembrane region" description="Helical" evidence="1">
    <location>
        <begin position="20"/>
        <end position="36"/>
    </location>
</feature>
<reference evidence="2 5" key="1">
    <citation type="submission" date="2016-09" db="EMBL/GenBank/DDBJ databases">
        <authorList>
            <consortium name="Pathogen Informatics"/>
        </authorList>
    </citation>
    <scope>NUCLEOTIDE SEQUENCE [LARGE SCALE GENOMIC DNA]</scope>
    <source>
        <strain evidence="2 5">82B</strain>
    </source>
</reference>
<dbReference type="AlphaFoldDB" id="A0A1D4N676"/>
<dbReference type="Proteomes" id="UP000095412">
    <property type="component" value="Unassembled WGS sequence"/>
</dbReference>
<feature type="transmembrane region" description="Helical" evidence="1">
    <location>
        <begin position="85"/>
        <end position="110"/>
    </location>
</feature>
<name>A0A1D4N676_9STAP</name>
<evidence type="ECO:0000313" key="5">
    <source>
        <dbReference type="Proteomes" id="UP000095768"/>
    </source>
</evidence>
<organism evidence="2 5">
    <name type="scientific">Staphylococcus caeli</name>
    <dbReference type="NCBI Taxonomy" id="2201815"/>
    <lineage>
        <taxon>Bacteria</taxon>
        <taxon>Bacillati</taxon>
        <taxon>Bacillota</taxon>
        <taxon>Bacilli</taxon>
        <taxon>Bacillales</taxon>
        <taxon>Staphylococcaceae</taxon>
        <taxon>Staphylococcus</taxon>
    </lineage>
</organism>
<evidence type="ECO:0000313" key="2">
    <source>
        <dbReference type="EMBL" id="SCT06194.1"/>
    </source>
</evidence>
<protein>
    <submittedName>
        <fullName evidence="2">ABC transporter permease</fullName>
    </submittedName>
</protein>